<dbReference type="Pfam" id="PF12833">
    <property type="entry name" value="HTH_18"/>
    <property type="match status" value="1"/>
</dbReference>
<keyword evidence="1" id="KW-0805">Transcription regulation</keyword>
<dbReference type="InterPro" id="IPR003313">
    <property type="entry name" value="AraC-bd"/>
</dbReference>
<dbReference type="Gene3D" id="2.60.120.10">
    <property type="entry name" value="Jelly Rolls"/>
    <property type="match status" value="1"/>
</dbReference>
<keyword evidence="3" id="KW-0804">Transcription</keyword>
<keyword evidence="6" id="KW-1185">Reference proteome</keyword>
<gene>
    <name evidence="5" type="ORF">N7E81_19120</name>
</gene>
<feature type="domain" description="HTH araC/xylS-type" evidence="4">
    <location>
        <begin position="167"/>
        <end position="265"/>
    </location>
</feature>
<evidence type="ECO:0000313" key="6">
    <source>
        <dbReference type="Proteomes" id="UP001062165"/>
    </source>
</evidence>
<evidence type="ECO:0000256" key="1">
    <source>
        <dbReference type="ARBA" id="ARBA00023015"/>
    </source>
</evidence>
<dbReference type="PANTHER" id="PTHR43280">
    <property type="entry name" value="ARAC-FAMILY TRANSCRIPTIONAL REGULATOR"/>
    <property type="match status" value="1"/>
</dbReference>
<accession>A0ABY6CZY2</accession>
<evidence type="ECO:0000256" key="2">
    <source>
        <dbReference type="ARBA" id="ARBA00023125"/>
    </source>
</evidence>
<evidence type="ECO:0000256" key="3">
    <source>
        <dbReference type="ARBA" id="ARBA00023163"/>
    </source>
</evidence>
<dbReference type="Gene3D" id="1.10.10.60">
    <property type="entry name" value="Homeodomain-like"/>
    <property type="match status" value="1"/>
</dbReference>
<reference evidence="5" key="1">
    <citation type="submission" date="2022-10" db="EMBL/GenBank/DDBJ databases">
        <title>Comparative genomics and taxonomic characterization of three novel marine species of genus Reichenbachiella exhibiting antioxidant and polysaccharide degradation activities.</title>
        <authorList>
            <person name="Muhammad N."/>
            <person name="Lee Y.-J."/>
            <person name="Ko J."/>
            <person name="Kim S.-G."/>
        </authorList>
    </citation>
    <scope>NUCLEOTIDE SEQUENCE</scope>
    <source>
        <strain evidence="5">Wsw4-B4</strain>
    </source>
</reference>
<name>A0ABY6CZY2_9BACT</name>
<dbReference type="Proteomes" id="UP001062165">
    <property type="component" value="Chromosome"/>
</dbReference>
<dbReference type="InterPro" id="IPR020449">
    <property type="entry name" value="Tscrpt_reg_AraC-type_HTH"/>
</dbReference>
<dbReference type="PROSITE" id="PS01124">
    <property type="entry name" value="HTH_ARAC_FAMILY_2"/>
    <property type="match status" value="1"/>
</dbReference>
<organism evidence="5 6">
    <name type="scientific">Reichenbachiella carrageenanivorans</name>
    <dbReference type="NCBI Taxonomy" id="2979869"/>
    <lineage>
        <taxon>Bacteria</taxon>
        <taxon>Pseudomonadati</taxon>
        <taxon>Bacteroidota</taxon>
        <taxon>Cytophagia</taxon>
        <taxon>Cytophagales</taxon>
        <taxon>Reichenbachiellaceae</taxon>
        <taxon>Reichenbachiella</taxon>
    </lineage>
</organism>
<protein>
    <submittedName>
        <fullName evidence="5">Helix-turn-helix transcriptional regulator</fullName>
    </submittedName>
</protein>
<dbReference type="SUPFAM" id="SSF46689">
    <property type="entry name" value="Homeodomain-like"/>
    <property type="match status" value="1"/>
</dbReference>
<dbReference type="Pfam" id="PF02311">
    <property type="entry name" value="AraC_binding"/>
    <property type="match status" value="1"/>
</dbReference>
<dbReference type="PANTHER" id="PTHR43280:SF32">
    <property type="entry name" value="TRANSCRIPTIONAL REGULATORY PROTEIN"/>
    <property type="match status" value="1"/>
</dbReference>
<keyword evidence="2" id="KW-0238">DNA-binding</keyword>
<dbReference type="SMART" id="SM00342">
    <property type="entry name" value="HTH_ARAC"/>
    <property type="match status" value="1"/>
</dbReference>
<dbReference type="RefSeq" id="WP_263051200.1">
    <property type="nucleotide sequence ID" value="NZ_CP106735.1"/>
</dbReference>
<dbReference type="SUPFAM" id="SSF51215">
    <property type="entry name" value="Regulatory protein AraC"/>
    <property type="match status" value="1"/>
</dbReference>
<evidence type="ECO:0000259" key="4">
    <source>
        <dbReference type="PROSITE" id="PS01124"/>
    </source>
</evidence>
<dbReference type="InterPro" id="IPR018060">
    <property type="entry name" value="HTH_AraC"/>
</dbReference>
<dbReference type="InterPro" id="IPR037923">
    <property type="entry name" value="HTH-like"/>
</dbReference>
<dbReference type="InterPro" id="IPR009057">
    <property type="entry name" value="Homeodomain-like_sf"/>
</dbReference>
<evidence type="ECO:0000313" key="5">
    <source>
        <dbReference type="EMBL" id="UXX79462.1"/>
    </source>
</evidence>
<dbReference type="InterPro" id="IPR014710">
    <property type="entry name" value="RmlC-like_jellyroll"/>
</dbReference>
<proteinExistence type="predicted"/>
<dbReference type="EMBL" id="CP106735">
    <property type="protein sequence ID" value="UXX79462.1"/>
    <property type="molecule type" value="Genomic_DNA"/>
</dbReference>
<sequence>MIPSKDKLIGTNGLKIAPFRKHIRKTIAHRHHNYFEIIYLSKGSGSHTIDHSTYLIDAPLLFFMRRDQIHCWDITSEPEGYVILVKNNYIDEHLELRKYMLQLSRATCLPATDPTIDIYFKLLLSEYQKEDVSQTALVSALFKSFLIKSVGLIDANSTSVPYSGLFQHFIQLLENSRPIVNQVAHYAERLHTSPQNLSQICRKQAGVSASEVIAEYIISEAKRLLDYTSYSVAQVAYELNFKDPSHFTKYFKRRAQVTPQDYRRILLDSPD</sequence>
<dbReference type="PRINTS" id="PR00032">
    <property type="entry name" value="HTHARAC"/>
</dbReference>